<organism evidence="3 4">
    <name type="scientific">Phyllosticta citrichinensis</name>
    <dbReference type="NCBI Taxonomy" id="1130410"/>
    <lineage>
        <taxon>Eukaryota</taxon>
        <taxon>Fungi</taxon>
        <taxon>Dikarya</taxon>
        <taxon>Ascomycota</taxon>
        <taxon>Pezizomycotina</taxon>
        <taxon>Dothideomycetes</taxon>
        <taxon>Dothideomycetes incertae sedis</taxon>
        <taxon>Botryosphaeriales</taxon>
        <taxon>Phyllostictaceae</taxon>
        <taxon>Phyllosticta</taxon>
    </lineage>
</organism>
<feature type="chain" id="PRO_5046027023" evidence="2">
    <location>
        <begin position="19"/>
        <end position="720"/>
    </location>
</feature>
<evidence type="ECO:0000313" key="3">
    <source>
        <dbReference type="EMBL" id="KAK8177818.1"/>
    </source>
</evidence>
<gene>
    <name evidence="3" type="ORF">IWX90DRAFT_482782</name>
</gene>
<keyword evidence="2" id="KW-0732">Signal</keyword>
<feature type="region of interest" description="Disordered" evidence="1">
    <location>
        <begin position="292"/>
        <end position="345"/>
    </location>
</feature>
<evidence type="ECO:0000256" key="1">
    <source>
        <dbReference type="SAM" id="MobiDB-lite"/>
    </source>
</evidence>
<evidence type="ECO:0000313" key="4">
    <source>
        <dbReference type="Proteomes" id="UP001456524"/>
    </source>
</evidence>
<feature type="signal peptide" evidence="2">
    <location>
        <begin position="1"/>
        <end position="18"/>
    </location>
</feature>
<keyword evidence="4" id="KW-1185">Reference proteome</keyword>
<dbReference type="Proteomes" id="UP001456524">
    <property type="component" value="Unassembled WGS sequence"/>
</dbReference>
<comment type="caution">
    <text evidence="3">The sequence shown here is derived from an EMBL/GenBank/DDBJ whole genome shotgun (WGS) entry which is preliminary data.</text>
</comment>
<dbReference type="PANTHER" id="PTHR36578:SF1">
    <property type="entry name" value="APPLE DOMAIN-CONTAINING PROTEIN"/>
    <property type="match status" value="1"/>
</dbReference>
<proteinExistence type="predicted"/>
<dbReference type="PANTHER" id="PTHR36578">
    <property type="entry name" value="CHROMOSOME 15, WHOLE GENOME SHOTGUN SEQUENCE"/>
    <property type="match status" value="1"/>
</dbReference>
<reference evidence="3 4" key="1">
    <citation type="journal article" date="2022" name="G3 (Bethesda)">
        <title>Enemy or ally: a genomic approach to elucidate the lifestyle of Phyllosticta citrichinaensis.</title>
        <authorList>
            <person name="Buijs V.A."/>
            <person name="Groenewald J.Z."/>
            <person name="Haridas S."/>
            <person name="LaButti K.M."/>
            <person name="Lipzen A."/>
            <person name="Martin F.M."/>
            <person name="Barry K."/>
            <person name="Grigoriev I.V."/>
            <person name="Crous P.W."/>
            <person name="Seidl M.F."/>
        </authorList>
    </citation>
    <scope>NUCLEOTIDE SEQUENCE [LARGE SCALE GENOMIC DNA]</scope>
    <source>
        <strain evidence="3 4">CBS 129764</strain>
    </source>
</reference>
<protein>
    <submittedName>
        <fullName evidence="3">Uncharacterized protein</fullName>
    </submittedName>
</protein>
<dbReference type="EMBL" id="JBBWUH010000001">
    <property type="protein sequence ID" value="KAK8177818.1"/>
    <property type="molecule type" value="Genomic_DNA"/>
</dbReference>
<name>A0ABR1Y7D3_9PEZI</name>
<evidence type="ECO:0000256" key="2">
    <source>
        <dbReference type="SAM" id="SignalP"/>
    </source>
</evidence>
<accession>A0ABR1Y7D3</accession>
<sequence>MKPTLVTAICLLFGGVVAVPLENNEPQASRAPLSIEGQRPTKSSYGTISRNHTHFVPFRTSPTPPTKSYIKPVPVAVSTPKHGKEPFPFGKHTIEAIVKKVVEQVTKERQDHPEIRGQPEEKPLLELFGAIYMREAMKKEGDALRDTKKINFYQAELKKKMEQMSHGELKDLADKYHDLYSAESKGHHRTDLKEVVKRWNRHHHHHHGGSQHDKHDGKYDLKDHKAIVKRADHSEEIDFTIGITIAGGPSLPTRRPLPLPSRSCPRCKPHRPTQHSTVVSFPTTLSVPLDIDDQGHVSVIGNKPTEHRHGQPTPTKHHDDHKSKPTGHHHGPTSKHRHSDPAPTYIPVLVSDHGHISTAFVAVPPKSKHHHDQHHHSKHHSTLPLVINVPRPTGHPGDHLPTPHLPSRTPSAFGLSPSCRPLPRTGNLPRPAANDPGAFVNFPLYSEISQSNARVPGYKAAFINRKSRTDSSRHLLRTLALQRYDPLTCATMCSKVRECKGFNVFIQRDPSAELSPSCRNPPHQASAHCALFNVGVSSLGRGVAGNFVGQERFQRVYAASNGYDQLPSYANWTGPAAAPGVYRPTSDTLLGQGRGQFLNQRTFPGEIDPAVCINTCDGLNAADRGAAFQNHKFDIKNDTQHGVKGRYRPCNFFNIFQTAATGPTSFTCSFWTSAPNAPKPNLVQNVGGQKVVSSFWYNRRHDDIGNYHEKDLIENGPHDH</sequence>
<feature type="compositionally biased region" description="Basic residues" evidence="1">
    <location>
        <begin position="324"/>
        <end position="338"/>
    </location>
</feature>